<dbReference type="Proteomes" id="UP001249020">
    <property type="component" value="Unassembled WGS sequence"/>
</dbReference>
<dbReference type="Pfam" id="PF25225">
    <property type="entry name" value="DUF7843"/>
    <property type="match status" value="1"/>
</dbReference>
<name>A0AAW8R473_9ALTE</name>
<dbReference type="EMBL" id="JAVRIE010000007">
    <property type="protein sequence ID" value="MDT0583997.1"/>
    <property type="molecule type" value="Genomic_DNA"/>
</dbReference>
<accession>A0AAW8R473</accession>
<evidence type="ECO:0000313" key="5">
    <source>
        <dbReference type="Proteomes" id="UP001249020"/>
    </source>
</evidence>
<dbReference type="Pfam" id="PF25222">
    <property type="entry name" value="DUF7840"/>
    <property type="match status" value="1"/>
</dbReference>
<evidence type="ECO:0000259" key="2">
    <source>
        <dbReference type="Pfam" id="PF25222"/>
    </source>
</evidence>
<dbReference type="RefSeq" id="WP_311362767.1">
    <property type="nucleotide sequence ID" value="NZ_JAVRIE010000007.1"/>
</dbReference>
<protein>
    <submittedName>
        <fullName evidence="4">DUF4105 domain-containing protein</fullName>
    </submittedName>
</protein>
<reference evidence="4 5" key="1">
    <citation type="submission" date="2023-09" db="EMBL/GenBank/DDBJ databases">
        <authorList>
            <person name="Rey-Velasco X."/>
        </authorList>
    </citation>
    <scope>NUCLEOTIDE SEQUENCE [LARGE SCALE GENOMIC DNA]</scope>
    <source>
        <strain evidence="4 5">W409</strain>
    </source>
</reference>
<feature type="domain" description="DUF7840" evidence="2">
    <location>
        <begin position="425"/>
        <end position="583"/>
    </location>
</feature>
<keyword evidence="5" id="KW-1185">Reference proteome</keyword>
<feature type="domain" description="DUF7843" evidence="3">
    <location>
        <begin position="44"/>
        <end position="109"/>
    </location>
</feature>
<feature type="domain" description="Lnb N-terminal periplasmic" evidence="1">
    <location>
        <begin position="125"/>
        <end position="291"/>
    </location>
</feature>
<gene>
    <name evidence="4" type="ORF">RM544_15725</name>
</gene>
<dbReference type="InterPro" id="IPR057162">
    <property type="entry name" value="DUF7840"/>
</dbReference>
<dbReference type="InterPro" id="IPR057165">
    <property type="entry name" value="DUF7843"/>
</dbReference>
<evidence type="ECO:0000259" key="1">
    <source>
        <dbReference type="Pfam" id="PF13387"/>
    </source>
</evidence>
<proteinExistence type="predicted"/>
<evidence type="ECO:0000313" key="4">
    <source>
        <dbReference type="EMBL" id="MDT0583997.1"/>
    </source>
</evidence>
<dbReference type="AlphaFoldDB" id="A0AAW8R473"/>
<evidence type="ECO:0000259" key="3">
    <source>
        <dbReference type="Pfam" id="PF25225"/>
    </source>
</evidence>
<organism evidence="4 5">
    <name type="scientific">Brumicola blandensis</name>
    <dbReference type="NCBI Taxonomy" id="3075611"/>
    <lineage>
        <taxon>Bacteria</taxon>
        <taxon>Pseudomonadati</taxon>
        <taxon>Pseudomonadota</taxon>
        <taxon>Gammaproteobacteria</taxon>
        <taxon>Alteromonadales</taxon>
        <taxon>Alteromonadaceae</taxon>
        <taxon>Brumicola</taxon>
    </lineage>
</organism>
<sequence length="627" mass="71198">MPKILHPESWLLPAFCFLVFLFFVSFKTQSATKEPIDSQDLINQVAESDTWATLLHVSNSHQRISDPSFLLSYQNFSLQNEMQESLRYFRSAPLESYCRFPARHLFLSQFFSLSTPKDATLRCTEFARYLDKVPYDKLSVIYASEVLSSASSMMGHVFLKAEGRNDNNNEVAHSVSFFTQYDTFNPLRLVYDGLIGGMDGFFIVRQYEQDLAIYSAQEQRNVFEYKIEYDAFSKQLIQLHIWELKGIDIKYLFQSYNCATLTLYILSLGDSQLKQSESLFVTPSDVVKAINARDLVLSTTVTLANKWEAKLLQQELGDEISQEVSANIQSEIQLISSIDNIQDTRLKALSLEYAESVITHLESQGVMATEKASSALGSLQIYRDEQELDAELAIDFSQYKNPIDAKQDSVFTSSLVVIDNKKINERTKYLDLSYLPASHRMRTGNKQFFSESELKIAEATLRIGLDNSDIELRSFSLYSVSSFVPSTSMHSELSGNFFLGYRQEYNDYLDDSGFVTLAGGLGKTYKLHRDVMVFGMLDTALGFNLDKGRFAIEPRIGTIFNLASNTKLHVEYTYQLDTQNSKPLQTMIGEFSWSPSAQPFTVSASLESSSIGQLRRTQAALNVDYHF</sequence>
<dbReference type="Pfam" id="PF13387">
    <property type="entry name" value="Lnb_N"/>
    <property type="match status" value="1"/>
</dbReference>
<dbReference type="InterPro" id="IPR025178">
    <property type="entry name" value="Lnb_N"/>
</dbReference>
<comment type="caution">
    <text evidence="4">The sequence shown here is derived from an EMBL/GenBank/DDBJ whole genome shotgun (WGS) entry which is preliminary data.</text>
</comment>